<sequence length="142" mass="15901">MTTVPPSQATPIVLDTQILGTIDYPTRVDIPAHGMRLIRLDEAKVTKLVEEVHVYVNEAIETTLAPHKTNLKASVLDPPKIVLAEPILPVAAELFSTQPRVSIEPLVDHSPERDNVEDDDDADDRSERKSKRMSNIMWMMIP</sequence>
<evidence type="ECO:0000313" key="3">
    <source>
        <dbReference type="Proteomes" id="UP001152561"/>
    </source>
</evidence>
<reference evidence="3" key="1">
    <citation type="journal article" date="2023" name="Proc. Natl. Acad. Sci. U.S.A.">
        <title>Genomic and structural basis for evolution of tropane alkaloid biosynthesis.</title>
        <authorList>
            <person name="Wanga Y.-J."/>
            <person name="Taina T."/>
            <person name="Yua J.-Y."/>
            <person name="Lia J."/>
            <person name="Xua B."/>
            <person name="Chenc J."/>
            <person name="D'Auriad J.C."/>
            <person name="Huanga J.-P."/>
            <person name="Huanga S.-X."/>
        </authorList>
    </citation>
    <scope>NUCLEOTIDE SEQUENCE [LARGE SCALE GENOMIC DNA]</scope>
    <source>
        <strain evidence="3">cv. KIB-2019</strain>
    </source>
</reference>
<name>A0A9Q1M5D4_9SOLA</name>
<proteinExistence type="predicted"/>
<protein>
    <submittedName>
        <fullName evidence="2">Uncharacterized protein</fullName>
    </submittedName>
</protein>
<dbReference type="AlphaFoldDB" id="A0A9Q1M5D4"/>
<accession>A0A9Q1M5D4</accession>
<gene>
    <name evidence="2" type="ORF">K7X08_021658</name>
</gene>
<dbReference type="EMBL" id="JAJAGQ010000010">
    <property type="protein sequence ID" value="KAJ8551643.1"/>
    <property type="molecule type" value="Genomic_DNA"/>
</dbReference>
<feature type="compositionally biased region" description="Acidic residues" evidence="1">
    <location>
        <begin position="115"/>
        <end position="124"/>
    </location>
</feature>
<evidence type="ECO:0000313" key="2">
    <source>
        <dbReference type="EMBL" id="KAJ8551643.1"/>
    </source>
</evidence>
<keyword evidence="3" id="KW-1185">Reference proteome</keyword>
<comment type="caution">
    <text evidence="2">The sequence shown here is derived from an EMBL/GenBank/DDBJ whole genome shotgun (WGS) entry which is preliminary data.</text>
</comment>
<feature type="region of interest" description="Disordered" evidence="1">
    <location>
        <begin position="103"/>
        <end position="134"/>
    </location>
</feature>
<organism evidence="2 3">
    <name type="scientific">Anisodus acutangulus</name>
    <dbReference type="NCBI Taxonomy" id="402998"/>
    <lineage>
        <taxon>Eukaryota</taxon>
        <taxon>Viridiplantae</taxon>
        <taxon>Streptophyta</taxon>
        <taxon>Embryophyta</taxon>
        <taxon>Tracheophyta</taxon>
        <taxon>Spermatophyta</taxon>
        <taxon>Magnoliopsida</taxon>
        <taxon>eudicotyledons</taxon>
        <taxon>Gunneridae</taxon>
        <taxon>Pentapetalae</taxon>
        <taxon>asterids</taxon>
        <taxon>lamiids</taxon>
        <taxon>Solanales</taxon>
        <taxon>Solanaceae</taxon>
        <taxon>Solanoideae</taxon>
        <taxon>Hyoscyameae</taxon>
        <taxon>Anisodus</taxon>
    </lineage>
</organism>
<dbReference type="Proteomes" id="UP001152561">
    <property type="component" value="Unassembled WGS sequence"/>
</dbReference>
<evidence type="ECO:0000256" key="1">
    <source>
        <dbReference type="SAM" id="MobiDB-lite"/>
    </source>
</evidence>